<organism evidence="1 2">
    <name type="scientific">candidate division TA06 bacterium</name>
    <dbReference type="NCBI Taxonomy" id="2250710"/>
    <lineage>
        <taxon>Bacteria</taxon>
        <taxon>Bacteria division TA06</taxon>
    </lineage>
</organism>
<evidence type="ECO:0000313" key="2">
    <source>
        <dbReference type="Proteomes" id="UP000315525"/>
    </source>
</evidence>
<proteinExistence type="predicted"/>
<dbReference type="AlphaFoldDB" id="A0A523UW49"/>
<evidence type="ECO:0000313" key="1">
    <source>
        <dbReference type="EMBL" id="TET46774.1"/>
    </source>
</evidence>
<dbReference type="EMBL" id="SOJN01000044">
    <property type="protein sequence ID" value="TET46774.1"/>
    <property type="molecule type" value="Genomic_DNA"/>
</dbReference>
<reference evidence="1 2" key="1">
    <citation type="submission" date="2019-03" db="EMBL/GenBank/DDBJ databases">
        <title>Metabolic potential of uncultured bacteria and archaea associated with petroleum seepage in deep-sea sediments.</title>
        <authorList>
            <person name="Dong X."/>
            <person name="Hubert C."/>
        </authorList>
    </citation>
    <scope>NUCLEOTIDE SEQUENCE [LARGE SCALE GENOMIC DNA]</scope>
    <source>
        <strain evidence="1">E44_bin18</strain>
    </source>
</reference>
<accession>A0A523UW49</accession>
<name>A0A523UW49_UNCT6</name>
<dbReference type="Proteomes" id="UP000315525">
    <property type="component" value="Unassembled WGS sequence"/>
</dbReference>
<sequence length="99" mass="11188">MAESKEDIIEEFLDYMQQHGGEFPEWYVGISNDAEGRLRRGHKVRSLDPWIYAIANSSNAARDVEDFFVDNLGTDGGTGGGDETSDRVYAYKRAMHTRP</sequence>
<comment type="caution">
    <text evidence="1">The sequence shown here is derived from an EMBL/GenBank/DDBJ whole genome shotgun (WGS) entry which is preliminary data.</text>
</comment>
<protein>
    <submittedName>
        <fullName evidence="1">Uncharacterized protein</fullName>
    </submittedName>
</protein>
<gene>
    <name evidence="1" type="ORF">E3J62_03180</name>
</gene>